<dbReference type="OrthoDB" id="238862at2"/>
<evidence type="ECO:0008006" key="4">
    <source>
        <dbReference type="Google" id="ProtNLM"/>
    </source>
</evidence>
<proteinExistence type="predicted"/>
<dbReference type="InterPro" id="IPR008930">
    <property type="entry name" value="Terpenoid_cyclase/PrenylTrfase"/>
</dbReference>
<dbReference type="AlphaFoldDB" id="A0A5C6CQM5"/>
<reference evidence="2 3" key="1">
    <citation type="submission" date="2019-02" db="EMBL/GenBank/DDBJ databases">
        <title>Deep-cultivation of Planctomycetes and their phenomic and genomic characterization uncovers novel biology.</title>
        <authorList>
            <person name="Wiegand S."/>
            <person name="Jogler M."/>
            <person name="Boedeker C."/>
            <person name="Pinto D."/>
            <person name="Vollmers J."/>
            <person name="Rivas-Marin E."/>
            <person name="Kohn T."/>
            <person name="Peeters S.H."/>
            <person name="Heuer A."/>
            <person name="Rast P."/>
            <person name="Oberbeckmann S."/>
            <person name="Bunk B."/>
            <person name="Jeske O."/>
            <person name="Meyerdierks A."/>
            <person name="Storesund J.E."/>
            <person name="Kallscheuer N."/>
            <person name="Luecker S."/>
            <person name="Lage O.M."/>
            <person name="Pohl T."/>
            <person name="Merkel B.J."/>
            <person name="Hornburger P."/>
            <person name="Mueller R.-W."/>
            <person name="Bruemmer F."/>
            <person name="Labrenz M."/>
            <person name="Spormann A.M."/>
            <person name="Op Den Camp H."/>
            <person name="Overmann J."/>
            <person name="Amann R."/>
            <person name="Jetten M.S.M."/>
            <person name="Mascher T."/>
            <person name="Medema M.H."/>
            <person name="Devos D.P."/>
            <person name="Kaster A.-K."/>
            <person name="Ovreas L."/>
            <person name="Rohde M."/>
            <person name="Galperin M.Y."/>
            <person name="Jogler C."/>
        </authorList>
    </citation>
    <scope>NUCLEOTIDE SEQUENCE [LARGE SCALE GENOMIC DNA]</scope>
    <source>
        <strain evidence="2 3">Pla144</strain>
    </source>
</reference>
<organism evidence="2 3">
    <name type="scientific">Bythopirellula polymerisocia</name>
    <dbReference type="NCBI Taxonomy" id="2528003"/>
    <lineage>
        <taxon>Bacteria</taxon>
        <taxon>Pseudomonadati</taxon>
        <taxon>Planctomycetota</taxon>
        <taxon>Planctomycetia</taxon>
        <taxon>Pirellulales</taxon>
        <taxon>Lacipirellulaceae</taxon>
        <taxon>Bythopirellula</taxon>
    </lineage>
</organism>
<dbReference type="Proteomes" id="UP000318437">
    <property type="component" value="Unassembled WGS sequence"/>
</dbReference>
<dbReference type="Gene3D" id="1.50.10.20">
    <property type="match status" value="2"/>
</dbReference>
<feature type="compositionally biased region" description="Low complexity" evidence="1">
    <location>
        <begin position="33"/>
        <end position="43"/>
    </location>
</feature>
<name>A0A5C6CQM5_9BACT</name>
<evidence type="ECO:0000256" key="1">
    <source>
        <dbReference type="SAM" id="MobiDB-lite"/>
    </source>
</evidence>
<dbReference type="EMBL" id="SJPS01000004">
    <property type="protein sequence ID" value="TWU25834.1"/>
    <property type="molecule type" value="Genomic_DNA"/>
</dbReference>
<evidence type="ECO:0000313" key="2">
    <source>
        <dbReference type="EMBL" id="TWU25834.1"/>
    </source>
</evidence>
<evidence type="ECO:0000313" key="3">
    <source>
        <dbReference type="Proteomes" id="UP000318437"/>
    </source>
</evidence>
<feature type="region of interest" description="Disordered" evidence="1">
    <location>
        <begin position="1"/>
        <end position="48"/>
    </location>
</feature>
<comment type="caution">
    <text evidence="2">The sequence shown here is derived from an EMBL/GenBank/DDBJ whole genome shotgun (WGS) entry which is preliminary data.</text>
</comment>
<dbReference type="CDD" id="cd00688">
    <property type="entry name" value="ISOPREN_C2_like"/>
    <property type="match status" value="1"/>
</dbReference>
<sequence>MNPSHADNSSLVASSAPIVPLVENPTHTSPEASSRTSSNGSESSRSHPLKSVKGWFLDWISDSESCSWLASGVTHLAIVIALSLIVITHRGSGPDWTLEGTATNELPQELDIELNQLPSVGDDLENESSAPTAMGIPDLQFGTTSVDITQPLIAPMATASVDALATEMVDIGNPLASAGGGLEGRNLENRRSIALSGGGSESSEAAVEAGLKWLAAHQLEDGSWSFLLDEEHCPQCAGKCRNPGVLDSSTGATGLALLCFLGAGYTQHEGPYQEVVANGLYFLINRMMLTPDGGDLRDVTELTLPFADRMSIRKRGDMYSHAIATLALSEDYAMTRDPNIAAPAQDAIDFIVSAQHALGGWRYEPRQPGDLSVTGWQLMALKSGVLGRLDIPRHVWYRAAEFLDSVEAEKGAAYGYQQPSTTRPAMSSVGLYGRMMIGWPQDHPPLLKGAAALAKEDPRKSNMYFNYYTSQVLHHVGGSGWRRWNPRMRNYLVQSQSDSGHENGSWYFDEAWSDRGGRLYTTTLAILTLEVYYRYMPMYQAEFVEEAP</sequence>
<keyword evidence="3" id="KW-1185">Reference proteome</keyword>
<feature type="compositionally biased region" description="Polar residues" evidence="1">
    <location>
        <begin position="1"/>
        <end position="13"/>
    </location>
</feature>
<dbReference type="SUPFAM" id="SSF48239">
    <property type="entry name" value="Terpenoid cyclases/Protein prenyltransferases"/>
    <property type="match status" value="1"/>
</dbReference>
<accession>A0A5C6CQM5</accession>
<gene>
    <name evidence="2" type="ORF">Pla144_30460</name>
</gene>
<dbReference type="RefSeq" id="WP_146451404.1">
    <property type="nucleotide sequence ID" value="NZ_SJPS01000004.1"/>
</dbReference>
<protein>
    <recommendedName>
        <fullName evidence="4">Squalene cyclase C-terminal domain-containing protein</fullName>
    </recommendedName>
</protein>